<proteinExistence type="predicted"/>
<protein>
    <submittedName>
        <fullName evidence="1">Uncharacterized protein</fullName>
    </submittedName>
</protein>
<keyword evidence="2" id="KW-1185">Reference proteome</keyword>
<dbReference type="VEuPathDB" id="VectorBase:AMEM016540"/>
<reference evidence="1" key="1">
    <citation type="submission" date="2020-05" db="UniProtKB">
        <authorList>
            <consortium name="EnsemblMetazoa"/>
        </authorList>
    </citation>
    <scope>IDENTIFICATION</scope>
    <source>
        <strain evidence="1">MAF</strain>
    </source>
</reference>
<accession>A0A182VKK1</accession>
<sequence length="109" mass="12603">MMKKKKKKREKKEMRSKPIMFSATICPVLLLLLLLLPNTRRDDGRHHYWWDGGRHRAGDRTDPSAEGIAQHSVRFIATTTTTFYTTIARLYCIAPRPVGLQLQLVLLLN</sequence>
<evidence type="ECO:0000313" key="1">
    <source>
        <dbReference type="EnsemblMetazoa" id="AMEM016540-PA"/>
    </source>
</evidence>
<organism evidence="1 2">
    <name type="scientific">Anopheles merus</name>
    <name type="common">Mosquito</name>
    <dbReference type="NCBI Taxonomy" id="30066"/>
    <lineage>
        <taxon>Eukaryota</taxon>
        <taxon>Metazoa</taxon>
        <taxon>Ecdysozoa</taxon>
        <taxon>Arthropoda</taxon>
        <taxon>Hexapoda</taxon>
        <taxon>Insecta</taxon>
        <taxon>Pterygota</taxon>
        <taxon>Neoptera</taxon>
        <taxon>Endopterygota</taxon>
        <taxon>Diptera</taxon>
        <taxon>Nematocera</taxon>
        <taxon>Culicoidea</taxon>
        <taxon>Culicidae</taxon>
        <taxon>Anophelinae</taxon>
        <taxon>Anopheles</taxon>
    </lineage>
</organism>
<dbReference type="AlphaFoldDB" id="A0A182VKK1"/>
<name>A0A182VKK1_ANOME</name>
<dbReference type="EnsemblMetazoa" id="AMEM016540-RA">
    <property type="protein sequence ID" value="AMEM016540-PA"/>
    <property type="gene ID" value="AMEM016540"/>
</dbReference>
<dbReference type="Proteomes" id="UP000075903">
    <property type="component" value="Unassembled WGS sequence"/>
</dbReference>
<evidence type="ECO:0000313" key="2">
    <source>
        <dbReference type="Proteomes" id="UP000075903"/>
    </source>
</evidence>